<evidence type="ECO:0000256" key="1">
    <source>
        <dbReference type="SAM" id="MobiDB-lite"/>
    </source>
</evidence>
<dbReference type="EMBL" id="JASCZI010183120">
    <property type="protein sequence ID" value="MED6189066.1"/>
    <property type="molecule type" value="Genomic_DNA"/>
</dbReference>
<accession>A0ABU6WUE0</accession>
<protein>
    <submittedName>
        <fullName evidence="2">Uncharacterized protein</fullName>
    </submittedName>
</protein>
<dbReference type="Proteomes" id="UP001341840">
    <property type="component" value="Unassembled WGS sequence"/>
</dbReference>
<organism evidence="2 3">
    <name type="scientific">Stylosanthes scabra</name>
    <dbReference type="NCBI Taxonomy" id="79078"/>
    <lineage>
        <taxon>Eukaryota</taxon>
        <taxon>Viridiplantae</taxon>
        <taxon>Streptophyta</taxon>
        <taxon>Embryophyta</taxon>
        <taxon>Tracheophyta</taxon>
        <taxon>Spermatophyta</taxon>
        <taxon>Magnoliopsida</taxon>
        <taxon>eudicotyledons</taxon>
        <taxon>Gunneridae</taxon>
        <taxon>Pentapetalae</taxon>
        <taxon>rosids</taxon>
        <taxon>fabids</taxon>
        <taxon>Fabales</taxon>
        <taxon>Fabaceae</taxon>
        <taxon>Papilionoideae</taxon>
        <taxon>50 kb inversion clade</taxon>
        <taxon>dalbergioids sensu lato</taxon>
        <taxon>Dalbergieae</taxon>
        <taxon>Pterocarpus clade</taxon>
        <taxon>Stylosanthes</taxon>
    </lineage>
</organism>
<reference evidence="2 3" key="1">
    <citation type="journal article" date="2023" name="Plants (Basel)">
        <title>Bridging the Gap: Combining Genomics and Transcriptomics Approaches to Understand Stylosanthes scabra, an Orphan Legume from the Brazilian Caatinga.</title>
        <authorList>
            <person name="Ferreira-Neto J.R.C."/>
            <person name="da Silva M.D."/>
            <person name="Binneck E."/>
            <person name="de Melo N.F."/>
            <person name="da Silva R.H."/>
            <person name="de Melo A.L.T.M."/>
            <person name="Pandolfi V."/>
            <person name="Bustamante F.O."/>
            <person name="Brasileiro-Vidal A.C."/>
            <person name="Benko-Iseppon A.M."/>
        </authorList>
    </citation>
    <scope>NUCLEOTIDE SEQUENCE [LARGE SCALE GENOMIC DNA]</scope>
    <source>
        <tissue evidence="2">Leaves</tissue>
    </source>
</reference>
<name>A0ABU6WUE0_9FABA</name>
<dbReference type="PANTHER" id="PTHR34590">
    <property type="entry name" value="OS03G0124300 PROTEIN-RELATED"/>
    <property type="match status" value="1"/>
</dbReference>
<evidence type="ECO:0000313" key="2">
    <source>
        <dbReference type="EMBL" id="MED6189066.1"/>
    </source>
</evidence>
<evidence type="ECO:0000313" key="3">
    <source>
        <dbReference type="Proteomes" id="UP001341840"/>
    </source>
</evidence>
<sequence>MGELNAYLISGSAASRYVEITFRASETRDMREEPKFVNSPKPIPKSKNHNHSNQPVVPADSAAKLSLLQSLSSTSALRPLSLCALSLSLSFLPITQCHESPLTLHTAPPPLPRSTFTEATSSARELHHSLLLAHSSAPQPAEPSMSNPCGSSHVQVEPGFQYLVRLHFRDLVSQGLNELYFNVYVDSLFAAKDLDLSTLSQNALGVPYYRDMVTALASSNSL</sequence>
<comment type="caution">
    <text evidence="2">The sequence shown here is derived from an EMBL/GenBank/DDBJ whole genome shotgun (WGS) entry which is preliminary data.</text>
</comment>
<dbReference type="Gene3D" id="2.60.120.430">
    <property type="entry name" value="Galactose-binding lectin"/>
    <property type="match status" value="1"/>
</dbReference>
<gene>
    <name evidence="2" type="ORF">PIB30_092085</name>
</gene>
<keyword evidence="3" id="KW-1185">Reference proteome</keyword>
<feature type="region of interest" description="Disordered" evidence="1">
    <location>
        <begin position="29"/>
        <end position="57"/>
    </location>
</feature>
<dbReference type="PANTHER" id="PTHR34590:SF10">
    <property type="entry name" value="RECEPTOR-LIKE PROTEIN KINASE HERK 1"/>
    <property type="match status" value="1"/>
</dbReference>
<proteinExistence type="predicted"/>
<dbReference type="InterPro" id="IPR045272">
    <property type="entry name" value="ANXUR1/2-like"/>
</dbReference>